<proteinExistence type="predicted"/>
<organism evidence="1 2">
    <name type="scientific">Prunus armeniaca</name>
    <name type="common">Apricot</name>
    <name type="synonym">Armeniaca vulgaris</name>
    <dbReference type="NCBI Taxonomy" id="36596"/>
    <lineage>
        <taxon>Eukaryota</taxon>
        <taxon>Viridiplantae</taxon>
        <taxon>Streptophyta</taxon>
        <taxon>Embryophyta</taxon>
        <taxon>Tracheophyta</taxon>
        <taxon>Spermatophyta</taxon>
        <taxon>Magnoliopsida</taxon>
        <taxon>eudicotyledons</taxon>
        <taxon>Gunneridae</taxon>
        <taxon>Pentapetalae</taxon>
        <taxon>rosids</taxon>
        <taxon>fabids</taxon>
        <taxon>Rosales</taxon>
        <taxon>Rosaceae</taxon>
        <taxon>Amygdaloideae</taxon>
        <taxon>Amygdaleae</taxon>
        <taxon>Prunus</taxon>
    </lineage>
</organism>
<dbReference type="EMBL" id="CAEKDK010000002">
    <property type="protein sequence ID" value="CAB4270720.1"/>
    <property type="molecule type" value="Genomic_DNA"/>
</dbReference>
<evidence type="ECO:0000313" key="1">
    <source>
        <dbReference type="EMBL" id="CAB4270720.1"/>
    </source>
</evidence>
<gene>
    <name evidence="1" type="ORF">CURHAP_LOCUS17002</name>
</gene>
<sequence length="67" mass="6903">MVLLLGMGGGGAGADCGGDVGTGSVRFGGSGRSSGAVSVVGLMVDVRWLRFDYGDFPTERIFHPFLH</sequence>
<dbReference type="Proteomes" id="UP000507222">
    <property type="component" value="Unassembled WGS sequence"/>
</dbReference>
<reference evidence="1 2" key="1">
    <citation type="submission" date="2020-05" db="EMBL/GenBank/DDBJ databases">
        <authorList>
            <person name="Campoy J."/>
            <person name="Schneeberger K."/>
            <person name="Spophaly S."/>
        </authorList>
    </citation>
    <scope>NUCLEOTIDE SEQUENCE [LARGE SCALE GENOMIC DNA]</scope>
    <source>
        <strain evidence="1">PruArmRojPasFocal</strain>
    </source>
</reference>
<evidence type="ECO:0000313" key="2">
    <source>
        <dbReference type="Proteomes" id="UP000507222"/>
    </source>
</evidence>
<protein>
    <submittedName>
        <fullName evidence="1">Uncharacterized protein</fullName>
    </submittedName>
</protein>
<dbReference type="AlphaFoldDB" id="A0A6J5U2V9"/>
<name>A0A6J5U2V9_PRUAR</name>
<accession>A0A6J5U2V9</accession>